<protein>
    <submittedName>
        <fullName evidence="1">Uncharacterized protein</fullName>
    </submittedName>
</protein>
<proteinExistence type="predicted"/>
<gene>
    <name evidence="1" type="ORF">PPENT_87.1.T0990170</name>
</gene>
<name>A0A8S1WS90_9CILI</name>
<dbReference type="OrthoDB" id="322218at2759"/>
<dbReference type="AlphaFoldDB" id="A0A8S1WS90"/>
<comment type="caution">
    <text evidence="1">The sequence shown here is derived from an EMBL/GenBank/DDBJ whole genome shotgun (WGS) entry which is preliminary data.</text>
</comment>
<evidence type="ECO:0000313" key="1">
    <source>
        <dbReference type="EMBL" id="CAD8191700.1"/>
    </source>
</evidence>
<reference evidence="1" key="1">
    <citation type="submission" date="2021-01" db="EMBL/GenBank/DDBJ databases">
        <authorList>
            <consortium name="Genoscope - CEA"/>
            <person name="William W."/>
        </authorList>
    </citation>
    <scope>NUCLEOTIDE SEQUENCE</scope>
</reference>
<sequence length="249" mass="30599">MMYSRLSCLYKQNKEMCKEDIMNLKGIYQHHKMYKYYWCLNMSYKKYHKLSKQFQQQNSDPHKFNIQSQMCKQHTNQGKLSNLIQIYKTLESKLSKEIHCFRYKLGNQLNMHRIDKQQEQHKILAYTCYMTKELYNLCNSMNNSDMRHLFQLILNHNSKLLKQYKVSLHKQFIKIRQTLNMQSHIKNNNIIYKKFDDVIKVLYIFDYKTIYKFNQLFETQINCHLQISTQIFLISQNYHYYTQHVDLFN</sequence>
<evidence type="ECO:0000313" key="2">
    <source>
        <dbReference type="Proteomes" id="UP000689195"/>
    </source>
</evidence>
<keyword evidence="2" id="KW-1185">Reference proteome</keyword>
<accession>A0A8S1WS90</accession>
<dbReference type="Proteomes" id="UP000689195">
    <property type="component" value="Unassembled WGS sequence"/>
</dbReference>
<organism evidence="1 2">
    <name type="scientific">Paramecium pentaurelia</name>
    <dbReference type="NCBI Taxonomy" id="43138"/>
    <lineage>
        <taxon>Eukaryota</taxon>
        <taxon>Sar</taxon>
        <taxon>Alveolata</taxon>
        <taxon>Ciliophora</taxon>
        <taxon>Intramacronucleata</taxon>
        <taxon>Oligohymenophorea</taxon>
        <taxon>Peniculida</taxon>
        <taxon>Parameciidae</taxon>
        <taxon>Paramecium</taxon>
    </lineage>
</organism>
<dbReference type="EMBL" id="CAJJDO010000099">
    <property type="protein sequence ID" value="CAD8191700.1"/>
    <property type="molecule type" value="Genomic_DNA"/>
</dbReference>